<dbReference type="AlphaFoldDB" id="A0A2P6F8G8"/>
<dbReference type="Proteomes" id="UP000031565">
    <property type="component" value="Unassembled WGS sequence"/>
</dbReference>
<accession>A0A2P6F8G8</accession>
<comment type="caution">
    <text evidence="1">The sequence shown here is derived from an EMBL/GenBank/DDBJ whole genome shotgun (WGS) entry which is preliminary data.</text>
</comment>
<dbReference type="EMBL" id="JTLV02000006">
    <property type="protein sequence ID" value="PQM29841.1"/>
    <property type="molecule type" value="Genomic_DNA"/>
</dbReference>
<evidence type="ECO:0000313" key="1">
    <source>
        <dbReference type="EMBL" id="PQM29735.1"/>
    </source>
</evidence>
<sequence>MFVETFKDFDIGCGIVWYIDTNGLISSYDNVNIVNLKIERKLVS</sequence>
<evidence type="ECO:0000313" key="3">
    <source>
        <dbReference type="Proteomes" id="UP000031565"/>
    </source>
</evidence>
<name>A0A2P6F8G8_9MOLU</name>
<organism evidence="1 3">
    <name type="scientific">Spiroplasma poulsonii</name>
    <dbReference type="NCBI Taxonomy" id="2138"/>
    <lineage>
        <taxon>Bacteria</taxon>
        <taxon>Bacillati</taxon>
        <taxon>Mycoplasmatota</taxon>
        <taxon>Mollicutes</taxon>
        <taxon>Entomoplasmatales</taxon>
        <taxon>Spiroplasmataceae</taxon>
        <taxon>Spiroplasma</taxon>
    </lineage>
</organism>
<reference evidence="1 3" key="2">
    <citation type="journal article" date="2015" name="MBio">
        <title>Genome sequence of the Drosophila melanogaster male-killing Spiroplasma strain MSRO endosymbiont.</title>
        <authorList>
            <person name="Paredes J.C."/>
            <person name="Herren J.K."/>
            <person name="Schupfer F."/>
            <person name="Marin R."/>
            <person name="Claverol S."/>
            <person name="Kuo C.H."/>
            <person name="Lemaitre B."/>
            <person name="Beven L."/>
        </authorList>
    </citation>
    <scope>NUCLEOTIDE SEQUENCE [LARGE SCALE GENOMIC DNA]</scope>
    <source>
        <strain evidence="1 3">MSRO</strain>
    </source>
</reference>
<proteinExistence type="predicted"/>
<dbReference type="RefSeq" id="WP_277948774.1">
    <property type="nucleotide sequence ID" value="NZ_JTLV02000006.1"/>
</dbReference>
<reference evidence="1" key="1">
    <citation type="submission" date="2014-10" db="EMBL/GenBank/DDBJ databases">
        <authorList>
            <person name="Seo M.-J."/>
            <person name="Seok Y.J."/>
            <person name="Cha I.-T."/>
        </authorList>
    </citation>
    <scope>NUCLEOTIDE SEQUENCE</scope>
    <source>
        <strain evidence="1">MSRO</strain>
    </source>
</reference>
<reference evidence="1" key="3">
    <citation type="submission" date="2017-11" db="EMBL/GenBank/DDBJ databases">
        <title>Cell-free culture of the endosymbiotic bacteria Spiroplasma poulsonii highlights bacterial genes involved in host-symbiont interactions.</title>
        <authorList>
            <person name="Masson F."/>
            <person name="Calderon Copete S.P."/>
            <person name="Schupfer F."/>
            <person name="Garcia-Arraez G."/>
            <person name="Lemaitre B."/>
        </authorList>
    </citation>
    <scope>NUCLEOTIDE SEQUENCE</scope>
    <source>
        <strain evidence="1">MSRO</strain>
    </source>
</reference>
<keyword evidence="3" id="KW-1185">Reference proteome</keyword>
<evidence type="ECO:0000313" key="2">
    <source>
        <dbReference type="EMBL" id="PQM29841.1"/>
    </source>
</evidence>
<dbReference type="EMBL" id="JTLV02000007">
    <property type="protein sequence ID" value="PQM29735.1"/>
    <property type="molecule type" value="Genomic_DNA"/>
</dbReference>
<gene>
    <name evidence="2" type="ORF">SMSRO_SF027240</name>
    <name evidence="1" type="ORF">SMSRO_SF029030</name>
</gene>
<protein>
    <submittedName>
        <fullName evidence="1">Uncharacterized protein</fullName>
    </submittedName>
</protein>